<reference evidence="8 9" key="1">
    <citation type="submission" date="2011-11" db="EMBL/GenBank/DDBJ databases">
        <title>Whole genome shotgun sequence of Gordonia amarae NBRC 15530.</title>
        <authorList>
            <person name="Takarada H."/>
            <person name="Hosoyama A."/>
            <person name="Tsuchikane K."/>
            <person name="Katsumata H."/>
            <person name="Yamazaki S."/>
            <person name="Fujita N."/>
        </authorList>
    </citation>
    <scope>NUCLEOTIDE SEQUENCE [LARGE SCALE GENOMIC DNA]</scope>
    <source>
        <strain evidence="8 9">NBRC 15530</strain>
    </source>
</reference>
<comment type="function">
    <text evidence="6">Specifically methylates the N7 position of a guanine in 16S rRNA.</text>
</comment>
<evidence type="ECO:0000256" key="7">
    <source>
        <dbReference type="SAM" id="MobiDB-lite"/>
    </source>
</evidence>
<dbReference type="PANTHER" id="PTHR31760:SF0">
    <property type="entry name" value="S-ADENOSYL-L-METHIONINE-DEPENDENT METHYLTRANSFERASES SUPERFAMILY PROTEIN"/>
    <property type="match status" value="1"/>
</dbReference>
<comment type="caution">
    <text evidence="8">The sequence shown here is derived from an EMBL/GenBank/DDBJ whole genome shotgun (WGS) entry which is preliminary data.</text>
</comment>
<keyword evidence="9" id="KW-1185">Reference proteome</keyword>
<dbReference type="eggNOG" id="COG0357">
    <property type="taxonomic scope" value="Bacteria"/>
</dbReference>
<feature type="binding site" evidence="6">
    <location>
        <position position="94"/>
    </location>
    <ligand>
        <name>S-adenosyl-L-methionine</name>
        <dbReference type="ChEBI" id="CHEBI:59789"/>
    </ligand>
</feature>
<organism evidence="8 9">
    <name type="scientific">Gordonia amarae NBRC 15530</name>
    <dbReference type="NCBI Taxonomy" id="1075090"/>
    <lineage>
        <taxon>Bacteria</taxon>
        <taxon>Bacillati</taxon>
        <taxon>Actinomycetota</taxon>
        <taxon>Actinomycetes</taxon>
        <taxon>Mycobacteriales</taxon>
        <taxon>Gordoniaceae</taxon>
        <taxon>Gordonia</taxon>
    </lineage>
</organism>
<keyword evidence="3 6" id="KW-0489">Methyltransferase</keyword>
<keyword evidence="4 6" id="KW-0808">Transferase</keyword>
<dbReference type="EMBL" id="BAED01000043">
    <property type="protein sequence ID" value="GAB05785.1"/>
    <property type="molecule type" value="Genomic_DNA"/>
</dbReference>
<keyword evidence="5 6" id="KW-0949">S-adenosyl-L-methionine</keyword>
<dbReference type="SUPFAM" id="SSF53335">
    <property type="entry name" value="S-adenosyl-L-methionine-dependent methyltransferases"/>
    <property type="match status" value="1"/>
</dbReference>
<comment type="similarity">
    <text evidence="6">Belongs to the methyltransferase superfamily. RNA methyltransferase RsmG family.</text>
</comment>
<dbReference type="CDD" id="cd02440">
    <property type="entry name" value="AdoMet_MTases"/>
    <property type="match status" value="1"/>
</dbReference>
<dbReference type="Pfam" id="PF02527">
    <property type="entry name" value="GidB"/>
    <property type="match status" value="1"/>
</dbReference>
<feature type="region of interest" description="Disordered" evidence="7">
    <location>
        <begin position="1"/>
        <end position="32"/>
    </location>
</feature>
<keyword evidence="2 6" id="KW-0698">rRNA processing</keyword>
<evidence type="ECO:0000256" key="1">
    <source>
        <dbReference type="ARBA" id="ARBA00022490"/>
    </source>
</evidence>
<dbReference type="PANTHER" id="PTHR31760">
    <property type="entry name" value="S-ADENOSYL-L-METHIONINE-DEPENDENT METHYLTRANSFERASES SUPERFAMILY PROTEIN"/>
    <property type="match status" value="1"/>
</dbReference>
<dbReference type="Gene3D" id="3.40.50.150">
    <property type="entry name" value="Vaccinia Virus protein VP39"/>
    <property type="match status" value="1"/>
</dbReference>
<name>G7GQB0_9ACTN</name>
<feature type="binding site" evidence="6">
    <location>
        <begin position="145"/>
        <end position="146"/>
    </location>
    <ligand>
        <name>S-adenosyl-L-methionine</name>
        <dbReference type="ChEBI" id="CHEBI:59789"/>
    </ligand>
</feature>
<feature type="compositionally biased region" description="Basic residues" evidence="7">
    <location>
        <begin position="246"/>
        <end position="262"/>
    </location>
</feature>
<proteinExistence type="inferred from homology"/>
<comment type="subcellular location">
    <subcellularLocation>
        <location evidence="6">Cytoplasm</location>
    </subcellularLocation>
</comment>
<dbReference type="AlphaFoldDB" id="G7GQB0"/>
<feature type="binding site" evidence="6">
    <location>
        <position position="99"/>
    </location>
    <ligand>
        <name>S-adenosyl-L-methionine</name>
        <dbReference type="ChEBI" id="CHEBI:59789"/>
    </ligand>
</feature>
<dbReference type="HAMAP" id="MF_00074">
    <property type="entry name" value="16SrRNA_methyltr_G"/>
    <property type="match status" value="1"/>
</dbReference>
<keyword evidence="1 6" id="KW-0963">Cytoplasm</keyword>
<dbReference type="InterPro" id="IPR003682">
    <property type="entry name" value="rRNA_ssu_MeTfrase_G"/>
</dbReference>
<protein>
    <recommendedName>
        <fullName evidence="6">Ribosomal RNA small subunit methyltransferase G</fullName>
        <ecNumber evidence="6">2.1.1.-</ecNumber>
    </recommendedName>
    <alternativeName>
        <fullName evidence="6">16S rRNA 7-methylguanosine methyltransferase</fullName>
        <shortName evidence="6">16S rRNA m7G methyltransferase</shortName>
    </alternativeName>
</protein>
<gene>
    <name evidence="6 8" type="primary">rsmG</name>
    <name evidence="8" type="ORF">GOAMR_43_00790</name>
</gene>
<dbReference type="GO" id="GO:0070043">
    <property type="term" value="F:rRNA (guanine-N7-)-methyltransferase activity"/>
    <property type="evidence" value="ECO:0007669"/>
    <property type="project" value="UniProtKB-UniRule"/>
</dbReference>
<evidence type="ECO:0000256" key="3">
    <source>
        <dbReference type="ARBA" id="ARBA00022603"/>
    </source>
</evidence>
<accession>G7GQB0</accession>
<evidence type="ECO:0000313" key="9">
    <source>
        <dbReference type="Proteomes" id="UP000006023"/>
    </source>
</evidence>
<feature type="region of interest" description="Disordered" evidence="7">
    <location>
        <begin position="231"/>
        <end position="262"/>
    </location>
</feature>
<sequence length="262" mass="27199">MGTADDDRDCTGDSGAAGSVMEEGSSSPAPPTASAVFGDRLTLAQEYRDILATDGIIQGLIGPREVDRLWTRHVLNCAVIGEVIAPGSTVIDIGSGAGLPGIPLAIARPDLTITLVEPLLRRATFLDAVITRLGLSGVRVVRGRAEEKAVRSDVGTADVVTSRAVAPLERLAGWSAPLVSPGGVMVAIKGSSAAEEIERDKAVVTKRGLTGLRVATCGARFLDDPTTVVIGDKSTDDKTLNDKKAGGKKRAAGRTGPKHPRY</sequence>
<feature type="binding site" evidence="6">
    <location>
        <position position="163"/>
    </location>
    <ligand>
        <name>S-adenosyl-L-methionine</name>
        <dbReference type="ChEBI" id="CHEBI:59789"/>
    </ligand>
</feature>
<feature type="compositionally biased region" description="Basic and acidic residues" evidence="7">
    <location>
        <begin position="233"/>
        <end position="245"/>
    </location>
</feature>
<evidence type="ECO:0000313" key="8">
    <source>
        <dbReference type="EMBL" id="GAB05785.1"/>
    </source>
</evidence>
<evidence type="ECO:0000256" key="6">
    <source>
        <dbReference type="HAMAP-Rule" id="MF_00074"/>
    </source>
</evidence>
<dbReference type="EC" id="2.1.1.-" evidence="6"/>
<dbReference type="STRING" id="1075090.GOAMR_43_00790"/>
<comment type="caution">
    <text evidence="6">Lacks conserved residue(s) required for the propagation of feature annotation.</text>
</comment>
<evidence type="ECO:0000256" key="2">
    <source>
        <dbReference type="ARBA" id="ARBA00022552"/>
    </source>
</evidence>
<dbReference type="NCBIfam" id="TIGR00138">
    <property type="entry name" value="rsmG_gidB"/>
    <property type="match status" value="1"/>
</dbReference>
<evidence type="ECO:0000256" key="4">
    <source>
        <dbReference type="ARBA" id="ARBA00022679"/>
    </source>
</evidence>
<evidence type="ECO:0000256" key="5">
    <source>
        <dbReference type="ARBA" id="ARBA00022691"/>
    </source>
</evidence>
<dbReference type="InterPro" id="IPR029063">
    <property type="entry name" value="SAM-dependent_MTases_sf"/>
</dbReference>
<dbReference type="GO" id="GO:0005829">
    <property type="term" value="C:cytosol"/>
    <property type="evidence" value="ECO:0007669"/>
    <property type="project" value="TreeGrafter"/>
</dbReference>
<dbReference type="Proteomes" id="UP000006023">
    <property type="component" value="Unassembled WGS sequence"/>
</dbReference>